<proteinExistence type="predicted"/>
<organism evidence="3 4">
    <name type="scientific">Haloferax larsenii</name>
    <dbReference type="NCBI Taxonomy" id="302484"/>
    <lineage>
        <taxon>Archaea</taxon>
        <taxon>Methanobacteriati</taxon>
        <taxon>Methanobacteriota</taxon>
        <taxon>Stenosarchaea group</taxon>
        <taxon>Halobacteria</taxon>
        <taxon>Halobacteriales</taxon>
        <taxon>Haloferacaceae</taxon>
        <taxon>Haloferax</taxon>
    </lineage>
</organism>
<dbReference type="Proteomes" id="UP000183894">
    <property type="component" value="Unassembled WGS sequence"/>
</dbReference>
<evidence type="ECO:0000256" key="2">
    <source>
        <dbReference type="SAM" id="Phobius"/>
    </source>
</evidence>
<accession>A0A1H7P807</accession>
<dbReference type="AlphaFoldDB" id="A0A1H7P807"/>
<keyword evidence="2" id="KW-0812">Transmembrane</keyword>
<evidence type="ECO:0000313" key="3">
    <source>
        <dbReference type="EMBL" id="SEL31604.1"/>
    </source>
</evidence>
<feature type="transmembrane region" description="Helical" evidence="2">
    <location>
        <begin position="12"/>
        <end position="30"/>
    </location>
</feature>
<dbReference type="RefSeq" id="WP_074793530.1">
    <property type="nucleotide sequence ID" value="NZ_FOAD01000004.1"/>
</dbReference>
<dbReference type="EMBL" id="FOAD01000004">
    <property type="protein sequence ID" value="SEL31604.1"/>
    <property type="molecule type" value="Genomic_DNA"/>
</dbReference>
<dbReference type="InterPro" id="IPR045466">
    <property type="entry name" value="DUF6498"/>
</dbReference>
<evidence type="ECO:0000313" key="4">
    <source>
        <dbReference type="Proteomes" id="UP000183894"/>
    </source>
</evidence>
<protein>
    <submittedName>
        <fullName evidence="3">Uncharacterized protein</fullName>
    </submittedName>
</protein>
<feature type="region of interest" description="Disordered" evidence="1">
    <location>
        <begin position="387"/>
        <end position="444"/>
    </location>
</feature>
<dbReference type="Pfam" id="PF20108">
    <property type="entry name" value="DUF6498"/>
    <property type="match status" value="1"/>
</dbReference>
<keyword evidence="2" id="KW-1133">Transmembrane helix</keyword>
<feature type="transmembrane region" description="Helical" evidence="2">
    <location>
        <begin position="303"/>
        <end position="322"/>
    </location>
</feature>
<feature type="compositionally biased region" description="Basic and acidic residues" evidence="1">
    <location>
        <begin position="387"/>
        <end position="400"/>
    </location>
</feature>
<feature type="transmembrane region" description="Helical" evidence="2">
    <location>
        <begin position="89"/>
        <end position="116"/>
    </location>
</feature>
<reference evidence="3 4" key="1">
    <citation type="submission" date="2016-10" db="EMBL/GenBank/DDBJ databases">
        <authorList>
            <person name="de Groot N.N."/>
        </authorList>
    </citation>
    <scope>NUCLEOTIDE SEQUENCE [LARGE SCALE GENOMIC DNA]</scope>
    <source>
        <strain evidence="3 4">CDM_5</strain>
    </source>
</reference>
<evidence type="ECO:0000256" key="1">
    <source>
        <dbReference type="SAM" id="MobiDB-lite"/>
    </source>
</evidence>
<sequence length="444" mass="47312">MQFTDGEKRRARLIALAALNAVPLVGVVAFDWSLVALLTVYWIELGVRLAFAGLEALFAERKPEYDANGFSWLLTGALSEKRGSIPIPVLPLSIQIANIPGIVLTLVIASVMWLFAGGVGVGGVGEATGATLEGAAATSAGLGIVGVTIGRAVEAGSYFVTAEYEAVSAHEPLRAALMSVVGLGSALFIGGGFVIAGAPATFVLAAVFAVKLLADIVDVYRDRLEAYDEQSAVELGFDRECPRWEPIDTELDSVLTTVRPNRAALLVDGIVRGVRSPAALVPIGLLVVVGLLSALTSGGWPPGLFGILAAVVGGIFATLGIVDRLCRYLCMEYRVADAVVGSDRLFGPQWRLSSEQLVDADRTRTVADRLFGTETIRLDVDDRPIRLPHLPRDTAERLEQDATQTHDGARSTQAEVRSTQDEPRSTQAEERSTHDEPRSTKVNN</sequence>
<feature type="transmembrane region" description="Helical" evidence="2">
    <location>
        <begin position="187"/>
        <end position="214"/>
    </location>
</feature>
<dbReference type="OrthoDB" id="169315at2157"/>
<feature type="compositionally biased region" description="Polar residues" evidence="1">
    <location>
        <begin position="401"/>
        <end position="417"/>
    </location>
</feature>
<gene>
    <name evidence="3" type="ORF">SAMN04488691_1041</name>
</gene>
<feature type="transmembrane region" description="Helical" evidence="2">
    <location>
        <begin position="278"/>
        <end position="297"/>
    </location>
</feature>
<keyword evidence="2" id="KW-0472">Membrane</keyword>
<feature type="compositionally biased region" description="Basic and acidic residues" evidence="1">
    <location>
        <begin position="418"/>
        <end position="444"/>
    </location>
</feature>
<name>A0A1H7P807_HALLR</name>